<name>A0A9X1JJT9_9SPHN</name>
<keyword evidence="3 5" id="KW-1133">Transmembrane helix</keyword>
<dbReference type="PANTHER" id="PTHR37422:SF21">
    <property type="entry name" value="EXOQ-LIKE PROTEIN"/>
    <property type="match status" value="1"/>
</dbReference>
<dbReference type="GO" id="GO:0016874">
    <property type="term" value="F:ligase activity"/>
    <property type="evidence" value="ECO:0007669"/>
    <property type="project" value="UniProtKB-KW"/>
</dbReference>
<evidence type="ECO:0000256" key="4">
    <source>
        <dbReference type="ARBA" id="ARBA00023136"/>
    </source>
</evidence>
<feature type="transmembrane region" description="Helical" evidence="5">
    <location>
        <begin position="216"/>
        <end position="235"/>
    </location>
</feature>
<keyword evidence="7" id="KW-0436">Ligase</keyword>
<feature type="transmembrane region" description="Helical" evidence="5">
    <location>
        <begin position="423"/>
        <end position="442"/>
    </location>
</feature>
<feature type="transmembrane region" description="Helical" evidence="5">
    <location>
        <begin position="144"/>
        <end position="164"/>
    </location>
</feature>
<feature type="transmembrane region" description="Helical" evidence="5">
    <location>
        <begin position="184"/>
        <end position="209"/>
    </location>
</feature>
<sequence length="451" mass="48451">MTNSALSKQSALIAIAAIICIAAVMGGGGVRYGIANLTVQLTALAFAAFHCPAIFAFWKTAPASLRVLIALSALLPLAQLIPLPESVWTSLPGRELVQQSFALTGHSGWVPLSVDPIRTTVALTGIIVPLAILMVGWSLKRRQLLMLGWLIVAIGLVNVLIGIPQVLAGVSALPIYPEPGPDDVLYGLFANRNSTGLFLVAAFTLAAILPSPKKHAAVLPVRLALCLLFLVAIVLTRSRTALVLAMIPIAMAMLRSVLVFRSSTNGQTRKSPSVRFVTFGAIALCIAAAATTLSMAPGRVADTMERFQAQSDARAYIWKDATYSASRYWPAGTGMGTFDEVFQTDESLENVTERRAGRAHNDYLEVAIEAGATGIILIAAWLIMIAWLAWRARNSERRWAAWAGGAILLAIALQSITDYPLRNQSMLALASFAFLLLARIGTRRGENEHDR</sequence>
<feature type="transmembrane region" description="Helical" evidence="5">
    <location>
        <begin position="40"/>
        <end position="58"/>
    </location>
</feature>
<keyword evidence="2 5" id="KW-0812">Transmembrane</keyword>
<evidence type="ECO:0000313" key="7">
    <source>
        <dbReference type="EMBL" id="MBV7258295.1"/>
    </source>
</evidence>
<feature type="transmembrane region" description="Helical" evidence="5">
    <location>
        <begin position="241"/>
        <end position="260"/>
    </location>
</feature>
<dbReference type="AlphaFoldDB" id="A0A9X1JJT9"/>
<dbReference type="InterPro" id="IPR051533">
    <property type="entry name" value="WaaL-like"/>
</dbReference>
<dbReference type="InterPro" id="IPR007016">
    <property type="entry name" value="O-antigen_ligase-rel_domated"/>
</dbReference>
<evidence type="ECO:0000256" key="2">
    <source>
        <dbReference type="ARBA" id="ARBA00022692"/>
    </source>
</evidence>
<dbReference type="RefSeq" id="WP_218403631.1">
    <property type="nucleotide sequence ID" value="NZ_JAGSPC010000001.1"/>
</dbReference>
<evidence type="ECO:0000313" key="8">
    <source>
        <dbReference type="Proteomes" id="UP001138681"/>
    </source>
</evidence>
<feature type="domain" description="O-antigen ligase-related" evidence="6">
    <location>
        <begin position="225"/>
        <end position="378"/>
    </location>
</feature>
<comment type="caution">
    <text evidence="7">The sequence shown here is derived from an EMBL/GenBank/DDBJ whole genome shotgun (WGS) entry which is preliminary data.</text>
</comment>
<feature type="transmembrane region" description="Helical" evidence="5">
    <location>
        <begin position="370"/>
        <end position="390"/>
    </location>
</feature>
<feature type="transmembrane region" description="Helical" evidence="5">
    <location>
        <begin position="12"/>
        <end position="34"/>
    </location>
</feature>
<comment type="subcellular location">
    <subcellularLocation>
        <location evidence="1">Membrane</location>
        <topology evidence="1">Multi-pass membrane protein</topology>
    </subcellularLocation>
</comment>
<keyword evidence="8" id="KW-1185">Reference proteome</keyword>
<dbReference type="EMBL" id="JAGSPC010000001">
    <property type="protein sequence ID" value="MBV7258295.1"/>
    <property type="molecule type" value="Genomic_DNA"/>
</dbReference>
<keyword evidence="4 5" id="KW-0472">Membrane</keyword>
<feature type="transmembrane region" description="Helical" evidence="5">
    <location>
        <begin position="117"/>
        <end position="137"/>
    </location>
</feature>
<gene>
    <name evidence="7" type="ORF">KCG46_01750</name>
</gene>
<feature type="transmembrane region" description="Helical" evidence="5">
    <location>
        <begin position="65"/>
        <end position="83"/>
    </location>
</feature>
<evidence type="ECO:0000256" key="3">
    <source>
        <dbReference type="ARBA" id="ARBA00022989"/>
    </source>
</evidence>
<organism evidence="7 8">
    <name type="scientific">Erythrobacter crassostreae</name>
    <dbReference type="NCBI Taxonomy" id="2828328"/>
    <lineage>
        <taxon>Bacteria</taxon>
        <taxon>Pseudomonadati</taxon>
        <taxon>Pseudomonadota</taxon>
        <taxon>Alphaproteobacteria</taxon>
        <taxon>Sphingomonadales</taxon>
        <taxon>Erythrobacteraceae</taxon>
        <taxon>Erythrobacter/Porphyrobacter group</taxon>
        <taxon>Erythrobacter</taxon>
    </lineage>
</organism>
<accession>A0A9X1JJT9</accession>
<dbReference type="GO" id="GO:0016020">
    <property type="term" value="C:membrane"/>
    <property type="evidence" value="ECO:0007669"/>
    <property type="project" value="UniProtKB-SubCell"/>
</dbReference>
<evidence type="ECO:0000259" key="6">
    <source>
        <dbReference type="Pfam" id="PF04932"/>
    </source>
</evidence>
<dbReference type="Proteomes" id="UP001138681">
    <property type="component" value="Unassembled WGS sequence"/>
</dbReference>
<protein>
    <submittedName>
        <fullName evidence="7">O-antigen ligase family protein</fullName>
    </submittedName>
</protein>
<dbReference type="PANTHER" id="PTHR37422">
    <property type="entry name" value="TEICHURONIC ACID BIOSYNTHESIS PROTEIN TUAE"/>
    <property type="match status" value="1"/>
</dbReference>
<feature type="transmembrane region" description="Helical" evidence="5">
    <location>
        <begin position="399"/>
        <end position="417"/>
    </location>
</feature>
<reference evidence="7" key="1">
    <citation type="submission" date="2021-04" db="EMBL/GenBank/DDBJ databases">
        <authorList>
            <person name="Pira H."/>
            <person name="Risdian C."/>
            <person name="Wink J."/>
        </authorList>
    </citation>
    <scope>NUCLEOTIDE SEQUENCE</scope>
    <source>
        <strain evidence="7">WH158</strain>
    </source>
</reference>
<proteinExistence type="predicted"/>
<evidence type="ECO:0000256" key="1">
    <source>
        <dbReference type="ARBA" id="ARBA00004141"/>
    </source>
</evidence>
<feature type="transmembrane region" description="Helical" evidence="5">
    <location>
        <begin position="272"/>
        <end position="296"/>
    </location>
</feature>
<dbReference type="Pfam" id="PF04932">
    <property type="entry name" value="Wzy_C"/>
    <property type="match status" value="1"/>
</dbReference>
<evidence type="ECO:0000256" key="5">
    <source>
        <dbReference type="SAM" id="Phobius"/>
    </source>
</evidence>